<dbReference type="Proteomes" id="UP000019241">
    <property type="component" value="Unassembled WGS sequence"/>
</dbReference>
<dbReference type="AlphaFoldDB" id="W7DLX2"/>
<evidence type="ECO:0000313" key="2">
    <source>
        <dbReference type="Proteomes" id="UP000019241"/>
    </source>
</evidence>
<dbReference type="EMBL" id="AODM01000058">
    <property type="protein sequence ID" value="EUJ48691.1"/>
    <property type="molecule type" value="Genomic_DNA"/>
</dbReference>
<proteinExistence type="predicted"/>
<name>W7DLX2_9LIST</name>
<dbReference type="RefSeq" id="WP_036064701.1">
    <property type="nucleotide sequence ID" value="NZ_AODM01000058.1"/>
</dbReference>
<organism evidence="1 2">
    <name type="scientific">Listeria fleischmannii FSL S10-1203</name>
    <dbReference type="NCBI Taxonomy" id="1265822"/>
    <lineage>
        <taxon>Bacteria</taxon>
        <taxon>Bacillati</taxon>
        <taxon>Bacillota</taxon>
        <taxon>Bacilli</taxon>
        <taxon>Bacillales</taxon>
        <taxon>Listeriaceae</taxon>
        <taxon>Listeria</taxon>
    </lineage>
</organism>
<accession>W7DLX2</accession>
<sequence>MKTIEFVNAAKLQDFLEIHKRRYDRQHEKDDEVVYDVTFDTIMEQLTSEMSELENRGYVSIELDDHGLVTSYLSVELVESIENVLIVDFVCFPFYLQNNPKKIKVEDLKQ</sequence>
<gene>
    <name evidence="1" type="ORF">MCOL2_17137</name>
</gene>
<reference evidence="1 2" key="1">
    <citation type="submission" date="2012-12" db="EMBL/GenBank/DDBJ databases">
        <title>Novel taxa of Listeriaceae from agricultural environments in the United States.</title>
        <authorList>
            <person name="den Bakker H.C."/>
            <person name="Allred A."/>
            <person name="Warchocki S."/>
            <person name="Wright E.M."/>
            <person name="Burrell A."/>
            <person name="Nightingale K.K."/>
            <person name="Kephart D."/>
            <person name="Wiedmann M."/>
        </authorList>
    </citation>
    <scope>NUCLEOTIDE SEQUENCE [LARGE SCALE GENOMIC DNA]</scope>
    <source>
        <strain evidence="1 2">FSL S10-1203</strain>
    </source>
</reference>
<protein>
    <submittedName>
        <fullName evidence="1">Uncharacterized protein</fullName>
    </submittedName>
</protein>
<comment type="caution">
    <text evidence="1">The sequence shown here is derived from an EMBL/GenBank/DDBJ whole genome shotgun (WGS) entry which is preliminary data.</text>
</comment>
<evidence type="ECO:0000313" key="1">
    <source>
        <dbReference type="EMBL" id="EUJ48691.1"/>
    </source>
</evidence>
<dbReference type="PATRIC" id="fig|1265822.4.peg.3485"/>